<organism evidence="1 2">
    <name type="scientific">Kineococcus xinjiangensis</name>
    <dbReference type="NCBI Taxonomy" id="512762"/>
    <lineage>
        <taxon>Bacteria</taxon>
        <taxon>Bacillati</taxon>
        <taxon>Actinomycetota</taxon>
        <taxon>Actinomycetes</taxon>
        <taxon>Kineosporiales</taxon>
        <taxon>Kineosporiaceae</taxon>
        <taxon>Kineococcus</taxon>
    </lineage>
</organism>
<dbReference type="RefSeq" id="WP_104435687.1">
    <property type="nucleotide sequence ID" value="NZ_PTJD01000021.1"/>
</dbReference>
<accession>A0A2S6ICC3</accession>
<dbReference type="AlphaFoldDB" id="A0A2S6ICC3"/>
<keyword evidence="2" id="KW-1185">Reference proteome</keyword>
<proteinExistence type="predicted"/>
<evidence type="ECO:0000313" key="1">
    <source>
        <dbReference type="EMBL" id="PPK90901.1"/>
    </source>
</evidence>
<dbReference type="OrthoDB" id="3524093at2"/>
<reference evidence="1 2" key="1">
    <citation type="submission" date="2018-02" db="EMBL/GenBank/DDBJ databases">
        <title>Genomic Encyclopedia of Archaeal and Bacterial Type Strains, Phase II (KMG-II): from individual species to whole genera.</title>
        <authorList>
            <person name="Goeker M."/>
        </authorList>
    </citation>
    <scope>NUCLEOTIDE SEQUENCE [LARGE SCALE GENOMIC DNA]</scope>
    <source>
        <strain evidence="1 2">DSM 22857</strain>
    </source>
</reference>
<gene>
    <name evidence="1" type="ORF">CLV92_12131</name>
</gene>
<dbReference type="Proteomes" id="UP000239485">
    <property type="component" value="Unassembled WGS sequence"/>
</dbReference>
<name>A0A2S6ICC3_9ACTN</name>
<comment type="caution">
    <text evidence="1">The sequence shown here is derived from an EMBL/GenBank/DDBJ whole genome shotgun (WGS) entry which is preliminary data.</text>
</comment>
<dbReference type="EMBL" id="PTJD01000021">
    <property type="protein sequence ID" value="PPK90901.1"/>
    <property type="molecule type" value="Genomic_DNA"/>
</dbReference>
<protein>
    <submittedName>
        <fullName evidence="1">Uncharacterized protein</fullName>
    </submittedName>
</protein>
<evidence type="ECO:0000313" key="2">
    <source>
        <dbReference type="Proteomes" id="UP000239485"/>
    </source>
</evidence>
<sequence>MLDLPLSARLAAWGNAALTGRAPLAALVSAVERDDEPHTLLWEDEAPDVAGSTQTPATPAELLRALPRTARLVVALPAPGDPVGLPGPPAVNAAALEAGECVLVELDGGERRWALVPEVVEFGSTWEPGAQVVWRALAALPRRAPDPVALTEAERSLRTALAGATTALAALDVARWREDAADRIAALRAGALRPDALPQGVEPRAARVAASAAQVLAIAELASEDDGAAITSTEAVSRARLLRDVGGTARRALVVAVNAGS</sequence>